<organism evidence="7 8">
    <name type="scientific">Pseudogemmobacter faecipullorum</name>
    <dbReference type="NCBI Taxonomy" id="2755041"/>
    <lineage>
        <taxon>Bacteria</taxon>
        <taxon>Pseudomonadati</taxon>
        <taxon>Pseudomonadota</taxon>
        <taxon>Alphaproteobacteria</taxon>
        <taxon>Rhodobacterales</taxon>
        <taxon>Paracoccaceae</taxon>
        <taxon>Pseudogemmobacter</taxon>
    </lineage>
</organism>
<evidence type="ECO:0000256" key="2">
    <source>
        <dbReference type="ARBA" id="ARBA00022692"/>
    </source>
</evidence>
<accession>A0ABS8CPP5</accession>
<feature type="domain" description="TonB C-terminal" evidence="6">
    <location>
        <begin position="191"/>
        <end position="277"/>
    </location>
</feature>
<comment type="subcellular location">
    <subcellularLocation>
        <location evidence="1">Membrane</location>
        <topology evidence="1">Single-pass membrane protein</topology>
    </subcellularLocation>
</comment>
<feature type="compositionally biased region" description="Acidic residues" evidence="5">
    <location>
        <begin position="85"/>
        <end position="94"/>
    </location>
</feature>
<keyword evidence="2" id="KW-0812">Transmembrane</keyword>
<proteinExistence type="predicted"/>
<dbReference type="Gene3D" id="3.30.1150.10">
    <property type="match status" value="1"/>
</dbReference>
<keyword evidence="4" id="KW-0472">Membrane</keyword>
<dbReference type="NCBIfam" id="TIGR01352">
    <property type="entry name" value="tonB_Cterm"/>
    <property type="match status" value="1"/>
</dbReference>
<evidence type="ECO:0000256" key="4">
    <source>
        <dbReference type="ARBA" id="ARBA00023136"/>
    </source>
</evidence>
<gene>
    <name evidence="7" type="ORF">H0485_15300</name>
</gene>
<reference evidence="7 8" key="1">
    <citation type="submission" date="2020-07" db="EMBL/GenBank/DDBJ databases">
        <title>Pseudogemmobacter sp. nov., isolated from poultry manure in Taiwan.</title>
        <authorList>
            <person name="Lin S.-Y."/>
            <person name="Tang Y.-S."/>
            <person name="Young C.-C."/>
        </authorList>
    </citation>
    <scope>NUCLEOTIDE SEQUENCE [LARGE SCALE GENOMIC DNA]</scope>
    <source>
        <strain evidence="7 8">CC-YST710</strain>
    </source>
</reference>
<evidence type="ECO:0000259" key="6">
    <source>
        <dbReference type="PROSITE" id="PS52015"/>
    </source>
</evidence>
<dbReference type="PROSITE" id="PS52015">
    <property type="entry name" value="TONB_CTD"/>
    <property type="match status" value="1"/>
</dbReference>
<feature type="compositionally biased region" description="Basic and acidic residues" evidence="5">
    <location>
        <begin position="135"/>
        <end position="174"/>
    </location>
</feature>
<evidence type="ECO:0000313" key="8">
    <source>
        <dbReference type="Proteomes" id="UP001198571"/>
    </source>
</evidence>
<comment type="caution">
    <text evidence="7">The sequence shown here is derived from an EMBL/GenBank/DDBJ whole genome shotgun (WGS) entry which is preliminary data.</text>
</comment>
<evidence type="ECO:0000256" key="5">
    <source>
        <dbReference type="SAM" id="MobiDB-lite"/>
    </source>
</evidence>
<keyword evidence="3" id="KW-1133">Transmembrane helix</keyword>
<dbReference type="InterPro" id="IPR037682">
    <property type="entry name" value="TonB_C"/>
</dbReference>
<dbReference type="Proteomes" id="UP001198571">
    <property type="component" value="Unassembled WGS sequence"/>
</dbReference>
<feature type="region of interest" description="Disordered" evidence="5">
    <location>
        <begin position="68"/>
        <end position="107"/>
    </location>
</feature>
<dbReference type="InterPro" id="IPR006260">
    <property type="entry name" value="TonB/TolA_C"/>
</dbReference>
<keyword evidence="8" id="KW-1185">Reference proteome</keyword>
<dbReference type="RefSeq" id="WP_226936827.1">
    <property type="nucleotide sequence ID" value="NZ_JACDXX010000015.1"/>
</dbReference>
<feature type="compositionally biased region" description="Low complexity" evidence="5">
    <location>
        <begin position="175"/>
        <end position="196"/>
    </location>
</feature>
<protein>
    <submittedName>
        <fullName evidence="7">TonB family protein</fullName>
    </submittedName>
</protein>
<dbReference type="SUPFAM" id="SSF74653">
    <property type="entry name" value="TolA/TonB C-terminal domain"/>
    <property type="match status" value="1"/>
</dbReference>
<dbReference type="Pfam" id="PF13103">
    <property type="entry name" value="TonB_2"/>
    <property type="match status" value="1"/>
</dbReference>
<dbReference type="EMBL" id="JACDXX010000015">
    <property type="protein sequence ID" value="MCB5411357.1"/>
    <property type="molecule type" value="Genomic_DNA"/>
</dbReference>
<sequence>MSCPILPSHRSAGRGSTIGWLASTSVAALLVSAIGAWALSNQSAGNAIGDAEEAVLIMLAPVPAVEAMREPSPDAVDQAPSEQVDAPDAEDLPETPELTEAPDLPEDLPAIEEIVEDLAPEIDQEPPPKPVVELPKPKPRPERAEEKPVKKAEKPREKTRDKPKRKASENRAEAKASSQPAPAQASAGSGQASAKSYAASVMKKVNRTRKKNAGEKGTATVSFTISAGGGLAAVSISRSSGSARVDEVALDHIRRAAPFPAPPAGVNPSYSFNFVAK</sequence>
<evidence type="ECO:0000256" key="1">
    <source>
        <dbReference type="ARBA" id="ARBA00004167"/>
    </source>
</evidence>
<evidence type="ECO:0000313" key="7">
    <source>
        <dbReference type="EMBL" id="MCB5411357.1"/>
    </source>
</evidence>
<evidence type="ECO:0000256" key="3">
    <source>
        <dbReference type="ARBA" id="ARBA00022989"/>
    </source>
</evidence>
<feature type="region of interest" description="Disordered" evidence="5">
    <location>
        <begin position="119"/>
        <end position="196"/>
    </location>
</feature>
<name>A0ABS8CPP5_9RHOB</name>